<evidence type="ECO:0000313" key="3">
    <source>
        <dbReference type="Proteomes" id="UP001152795"/>
    </source>
</evidence>
<dbReference type="Gene3D" id="3.40.50.300">
    <property type="entry name" value="P-loop containing nucleotide triphosphate hydrolases"/>
    <property type="match status" value="1"/>
</dbReference>
<feature type="region of interest" description="Disordered" evidence="1">
    <location>
        <begin position="124"/>
        <end position="151"/>
    </location>
</feature>
<dbReference type="EMBL" id="CACRXK020008471">
    <property type="protein sequence ID" value="CAB4014851.1"/>
    <property type="molecule type" value="Genomic_DNA"/>
</dbReference>
<evidence type="ECO:0000313" key="2">
    <source>
        <dbReference type="EMBL" id="CAB4014851.1"/>
    </source>
</evidence>
<name>A0A6S7JD46_PARCT</name>
<feature type="compositionally biased region" description="Basic residues" evidence="1">
    <location>
        <begin position="141"/>
        <end position="151"/>
    </location>
</feature>
<dbReference type="Proteomes" id="UP001152795">
    <property type="component" value="Unassembled WGS sequence"/>
</dbReference>
<evidence type="ECO:0000256" key="1">
    <source>
        <dbReference type="SAM" id="MobiDB-lite"/>
    </source>
</evidence>
<proteinExistence type="predicted"/>
<reference evidence="2" key="1">
    <citation type="submission" date="2020-04" db="EMBL/GenBank/DDBJ databases">
        <authorList>
            <person name="Alioto T."/>
            <person name="Alioto T."/>
            <person name="Gomez Garrido J."/>
        </authorList>
    </citation>
    <scope>NUCLEOTIDE SEQUENCE</scope>
    <source>
        <strain evidence="2">A484AB</strain>
    </source>
</reference>
<comment type="caution">
    <text evidence="2">The sequence shown here is derived from an EMBL/GenBank/DDBJ whole genome shotgun (WGS) entry which is preliminary data.</text>
</comment>
<protein>
    <submittedName>
        <fullName evidence="2">Uncharacterized protein</fullName>
    </submittedName>
</protein>
<organism evidence="2 3">
    <name type="scientific">Paramuricea clavata</name>
    <name type="common">Red gorgonian</name>
    <name type="synonym">Violescent sea-whip</name>
    <dbReference type="NCBI Taxonomy" id="317549"/>
    <lineage>
        <taxon>Eukaryota</taxon>
        <taxon>Metazoa</taxon>
        <taxon>Cnidaria</taxon>
        <taxon>Anthozoa</taxon>
        <taxon>Octocorallia</taxon>
        <taxon>Malacalcyonacea</taxon>
        <taxon>Plexauridae</taxon>
        <taxon>Paramuricea</taxon>
    </lineage>
</organism>
<dbReference type="AlphaFoldDB" id="A0A6S7JD46"/>
<keyword evidence="3" id="KW-1185">Reference proteome</keyword>
<sequence length="318" mass="35977">MSAIQQDIPNSSPLQRSVFLITFSQCDASGLTKPAFAKVIVNPWKSCYRSKVLQWVVSEEQHQNGGRHFHMAIKLNTKSRWLRARNYIDEKHGIKVNFSDHHDNYYGAYKYVTKEDTEFIVSPDHPDLSNTTGPPKMSNATKKRKCNRKASKNKRKRLSTFDVVQIIQHHKITCSLELMALAARWTDEGKTDLAEFVSNRGSKVVNDALETAKELSCAQERLLRSKKSRIELLKDQLGKTCEGGCDGAWQRAALEILDMNGIQKSDFSSAIYDALSRGRGKYRNIYIYGPANCGKTFLVSPLKKIYECFVNPASGNFA</sequence>
<dbReference type="OrthoDB" id="5959361at2759"/>
<accession>A0A6S7JD46</accession>
<dbReference type="Gene3D" id="3.40.1310.20">
    <property type="match status" value="1"/>
</dbReference>
<dbReference type="SUPFAM" id="SSF52540">
    <property type="entry name" value="P-loop containing nucleoside triphosphate hydrolases"/>
    <property type="match status" value="1"/>
</dbReference>
<dbReference type="InterPro" id="IPR027417">
    <property type="entry name" value="P-loop_NTPase"/>
</dbReference>
<dbReference type="SUPFAM" id="SSF55464">
    <property type="entry name" value="Origin of replication-binding domain, RBD-like"/>
    <property type="match status" value="1"/>
</dbReference>
<gene>
    <name evidence="2" type="ORF">PACLA_8A056708</name>
</gene>
<feature type="non-terminal residue" evidence="2">
    <location>
        <position position="318"/>
    </location>
</feature>